<reference evidence="1 2" key="1">
    <citation type="journal article" date="2023" name="Plants (Basel)">
        <title>Bridging the Gap: Combining Genomics and Transcriptomics Approaches to Understand Stylosanthes scabra, an Orphan Legume from the Brazilian Caatinga.</title>
        <authorList>
            <person name="Ferreira-Neto J.R.C."/>
            <person name="da Silva M.D."/>
            <person name="Binneck E."/>
            <person name="de Melo N.F."/>
            <person name="da Silva R.H."/>
            <person name="de Melo A.L.T.M."/>
            <person name="Pandolfi V."/>
            <person name="Bustamante F.O."/>
            <person name="Brasileiro-Vidal A.C."/>
            <person name="Benko-Iseppon A.M."/>
        </authorList>
    </citation>
    <scope>NUCLEOTIDE SEQUENCE [LARGE SCALE GENOMIC DNA]</scope>
    <source>
        <tissue evidence="1">Leaves</tissue>
    </source>
</reference>
<name>A0ABU6WE01_9FABA</name>
<protein>
    <submittedName>
        <fullName evidence="1">Uncharacterized protein</fullName>
    </submittedName>
</protein>
<gene>
    <name evidence="1" type="ORF">PIB30_039171</name>
</gene>
<comment type="caution">
    <text evidence="1">The sequence shown here is derived from an EMBL/GenBank/DDBJ whole genome shotgun (WGS) entry which is preliminary data.</text>
</comment>
<accession>A0ABU6WE01</accession>
<sequence length="104" mass="11610">MKKKLAEEGEGHQIQLTSRLQKLPEEAFMTRHHDETIFEGSLTTHEARNVGNIGLLEFGTTIPDIGSRRPKFLKTHISSPSFDKPGPTLCGPMSCSINPQRIKI</sequence>
<evidence type="ECO:0000313" key="2">
    <source>
        <dbReference type="Proteomes" id="UP001341840"/>
    </source>
</evidence>
<organism evidence="1 2">
    <name type="scientific">Stylosanthes scabra</name>
    <dbReference type="NCBI Taxonomy" id="79078"/>
    <lineage>
        <taxon>Eukaryota</taxon>
        <taxon>Viridiplantae</taxon>
        <taxon>Streptophyta</taxon>
        <taxon>Embryophyta</taxon>
        <taxon>Tracheophyta</taxon>
        <taxon>Spermatophyta</taxon>
        <taxon>Magnoliopsida</taxon>
        <taxon>eudicotyledons</taxon>
        <taxon>Gunneridae</taxon>
        <taxon>Pentapetalae</taxon>
        <taxon>rosids</taxon>
        <taxon>fabids</taxon>
        <taxon>Fabales</taxon>
        <taxon>Fabaceae</taxon>
        <taxon>Papilionoideae</taxon>
        <taxon>50 kb inversion clade</taxon>
        <taxon>dalbergioids sensu lato</taxon>
        <taxon>Dalbergieae</taxon>
        <taxon>Pterocarpus clade</taxon>
        <taxon>Stylosanthes</taxon>
    </lineage>
</organism>
<proteinExistence type="predicted"/>
<keyword evidence="2" id="KW-1185">Reference proteome</keyword>
<dbReference type="EMBL" id="JASCZI010181448">
    <property type="protein sequence ID" value="MED6183591.1"/>
    <property type="molecule type" value="Genomic_DNA"/>
</dbReference>
<dbReference type="Proteomes" id="UP001341840">
    <property type="component" value="Unassembled WGS sequence"/>
</dbReference>
<evidence type="ECO:0000313" key="1">
    <source>
        <dbReference type="EMBL" id="MED6183591.1"/>
    </source>
</evidence>